<evidence type="ECO:0000259" key="1">
    <source>
        <dbReference type="Pfam" id="PF05239"/>
    </source>
</evidence>
<accession>A0A1H2SL28</accession>
<dbReference type="EMBL" id="FNNG01000002">
    <property type="protein sequence ID" value="SDW31759.1"/>
    <property type="molecule type" value="Genomic_DNA"/>
</dbReference>
<gene>
    <name evidence="2" type="ORF">SAMN05660923_00467</name>
</gene>
<feature type="domain" description="PRC-barrel" evidence="1">
    <location>
        <begin position="1"/>
        <end position="60"/>
    </location>
</feature>
<dbReference type="AlphaFoldDB" id="A0A1H2SL28"/>
<reference evidence="2 3" key="1">
    <citation type="submission" date="2016-10" db="EMBL/GenBank/DDBJ databases">
        <authorList>
            <person name="de Groot N.N."/>
        </authorList>
    </citation>
    <scope>NUCLEOTIDE SEQUENCE [LARGE SCALE GENOMIC DNA]</scope>
    <source>
        <strain evidence="2 3">DSM 23310</strain>
    </source>
</reference>
<proteinExistence type="predicted"/>
<dbReference type="Gene3D" id="2.30.30.240">
    <property type="entry name" value="PRC-barrel domain"/>
    <property type="match status" value="2"/>
</dbReference>
<keyword evidence="3" id="KW-1185">Reference proteome</keyword>
<sequence>MIRYKQLITLDLIDENNIIGKIEDVVYSEDYRKIKYLVVKNGKLIKNKFLIPYNEIEIKNNNQALLLGDINGYANQMNIDDKDSKLINKVIKDENGEYIGYIKDIVINKKDGTIDGFIITEGLIEDLIKGRNYIPLLKNIQISENGIYLPHETLI</sequence>
<name>A0A1H2SL28_9FIRM</name>
<organism evidence="2 3">
    <name type="scientific">Tepidimicrobium xylanilyticum</name>
    <dbReference type="NCBI Taxonomy" id="1123352"/>
    <lineage>
        <taxon>Bacteria</taxon>
        <taxon>Bacillati</taxon>
        <taxon>Bacillota</taxon>
        <taxon>Tissierellia</taxon>
        <taxon>Tissierellales</taxon>
        <taxon>Tepidimicrobiaceae</taxon>
        <taxon>Tepidimicrobium</taxon>
    </lineage>
</organism>
<dbReference type="OrthoDB" id="1707618at2"/>
<dbReference type="InterPro" id="IPR027275">
    <property type="entry name" value="PRC-brl_dom"/>
</dbReference>
<evidence type="ECO:0000313" key="2">
    <source>
        <dbReference type="EMBL" id="SDW31759.1"/>
    </source>
</evidence>
<dbReference type="Proteomes" id="UP000198828">
    <property type="component" value="Unassembled WGS sequence"/>
</dbReference>
<dbReference type="Pfam" id="PF05239">
    <property type="entry name" value="PRC"/>
    <property type="match status" value="2"/>
</dbReference>
<dbReference type="SUPFAM" id="SSF50346">
    <property type="entry name" value="PRC-barrel domain"/>
    <property type="match status" value="2"/>
</dbReference>
<protein>
    <submittedName>
        <fullName evidence="2">Uncharacterized protein YrrD, contains PRC-barrel domain</fullName>
    </submittedName>
</protein>
<evidence type="ECO:0000313" key="3">
    <source>
        <dbReference type="Proteomes" id="UP000198828"/>
    </source>
</evidence>
<dbReference type="InterPro" id="IPR011033">
    <property type="entry name" value="PRC_barrel-like_sf"/>
</dbReference>
<feature type="domain" description="PRC-barrel" evidence="1">
    <location>
        <begin position="83"/>
        <end position="149"/>
    </location>
</feature>
<dbReference type="RefSeq" id="WP_093750490.1">
    <property type="nucleotide sequence ID" value="NZ_BSYN01000002.1"/>
</dbReference>